<evidence type="ECO:0000256" key="1">
    <source>
        <dbReference type="SAM" id="Phobius"/>
    </source>
</evidence>
<evidence type="ECO:0000313" key="2">
    <source>
        <dbReference type="EMBL" id="CAE1296899.1"/>
    </source>
</evidence>
<feature type="transmembrane region" description="Helical" evidence="1">
    <location>
        <begin position="258"/>
        <end position="285"/>
    </location>
</feature>
<organism evidence="2 3">
    <name type="scientific">Acanthosepion pharaonis</name>
    <name type="common">Pharaoh cuttlefish</name>
    <name type="synonym">Sepia pharaonis</name>
    <dbReference type="NCBI Taxonomy" id="158019"/>
    <lineage>
        <taxon>Eukaryota</taxon>
        <taxon>Metazoa</taxon>
        <taxon>Spiralia</taxon>
        <taxon>Lophotrochozoa</taxon>
        <taxon>Mollusca</taxon>
        <taxon>Cephalopoda</taxon>
        <taxon>Coleoidea</taxon>
        <taxon>Decapodiformes</taxon>
        <taxon>Sepiida</taxon>
        <taxon>Sepiina</taxon>
        <taxon>Sepiidae</taxon>
        <taxon>Acanthosepion</taxon>
    </lineage>
</organism>
<dbReference type="AlphaFoldDB" id="A0A812DE16"/>
<feature type="transmembrane region" description="Helical" evidence="1">
    <location>
        <begin position="355"/>
        <end position="374"/>
    </location>
</feature>
<protein>
    <submittedName>
        <fullName evidence="2">Uncharacterized protein</fullName>
    </submittedName>
</protein>
<reference evidence="2" key="1">
    <citation type="submission" date="2021-01" db="EMBL/GenBank/DDBJ databases">
        <authorList>
            <person name="Li R."/>
            <person name="Bekaert M."/>
        </authorList>
    </citation>
    <scope>NUCLEOTIDE SEQUENCE</scope>
    <source>
        <strain evidence="2">Farmed</strain>
    </source>
</reference>
<feature type="transmembrane region" description="Helical" evidence="1">
    <location>
        <begin position="12"/>
        <end position="30"/>
    </location>
</feature>
<proteinExistence type="predicted"/>
<comment type="caution">
    <text evidence="2">The sequence shown here is derived from an EMBL/GenBank/DDBJ whole genome shotgun (WGS) entry which is preliminary data.</text>
</comment>
<keyword evidence="1" id="KW-0472">Membrane</keyword>
<feature type="transmembrane region" description="Helical" evidence="1">
    <location>
        <begin position="169"/>
        <end position="186"/>
    </location>
</feature>
<name>A0A812DE16_ACAPH</name>
<evidence type="ECO:0000313" key="3">
    <source>
        <dbReference type="Proteomes" id="UP000597762"/>
    </source>
</evidence>
<feature type="transmembrane region" description="Helical" evidence="1">
    <location>
        <begin position="42"/>
        <end position="59"/>
    </location>
</feature>
<keyword evidence="3" id="KW-1185">Reference proteome</keyword>
<accession>A0A812DE16</accession>
<feature type="transmembrane region" description="Helical" evidence="1">
    <location>
        <begin position="410"/>
        <end position="440"/>
    </location>
</feature>
<gene>
    <name evidence="2" type="ORF">SPHA_51707</name>
</gene>
<dbReference type="EMBL" id="CAHIKZ030003150">
    <property type="protein sequence ID" value="CAE1296899.1"/>
    <property type="molecule type" value="Genomic_DNA"/>
</dbReference>
<sequence length="444" mass="50748">MWKGVCENIKFIFLFFSHVSSFLSFVLLYSSASNTVRLQQRYILFFFFFFLFFFFSQFTSSSASNTVKTATGIYTFFSLDFSFLSSNTSWFFSFFLHFGANSSSCCFMTLRQSPVLLSRRLLLRVTGSVNLLMCFPQMSRDSHVTSSVVKRRLTLIYAGMRVLSYLHPSHLPTSVLTCFLLLYFSQLENITSLLPHRLPVLFLIIHGVRSAWDVSLFGSISICFLPASFPNNNEIPFIGSESSSPTSISPTFHLDFSLIFHISVFIGLPPMPITVFIFPVLYLIFSGTSLRLANDWEAPVSLNTLRVFIFLPFLSKNLTVCSHTICGASRSGKFRFPAHICVPVRLGSSLPRVCVEWRIIMGGYLYFFFLNVLSLTHCPFFSLSRFLFFFSFFFFTQIQFKTRPGCNRDIYFLLLSCLSFLSFFLHYTGSILTVGCKFILSSSS</sequence>
<keyword evidence="1" id="KW-0812">Transmembrane</keyword>
<keyword evidence="1" id="KW-1133">Transmembrane helix</keyword>
<feature type="transmembrane region" description="Helical" evidence="1">
    <location>
        <begin position="380"/>
        <end position="398"/>
    </location>
</feature>
<dbReference type="Proteomes" id="UP000597762">
    <property type="component" value="Unassembled WGS sequence"/>
</dbReference>